<protein>
    <recommendedName>
        <fullName evidence="3">Secreted protein</fullName>
    </recommendedName>
</protein>
<evidence type="ECO:0008006" key="3">
    <source>
        <dbReference type="Google" id="ProtNLM"/>
    </source>
</evidence>
<evidence type="ECO:0000313" key="2">
    <source>
        <dbReference type="Proteomes" id="UP001482620"/>
    </source>
</evidence>
<accession>A0ABV0UC40</accession>
<proteinExistence type="predicted"/>
<reference evidence="1 2" key="1">
    <citation type="submission" date="2021-06" db="EMBL/GenBank/DDBJ databases">
        <authorList>
            <person name="Palmer J.M."/>
        </authorList>
    </citation>
    <scope>NUCLEOTIDE SEQUENCE [LARGE SCALE GENOMIC DNA]</scope>
    <source>
        <strain evidence="2">if_2019</strain>
        <tissue evidence="1">Muscle</tissue>
    </source>
</reference>
<gene>
    <name evidence="1" type="ORF">ILYODFUR_037677</name>
</gene>
<keyword evidence="2" id="KW-1185">Reference proteome</keyword>
<sequence>MQMRTLYLLLFLHGASVSFSVLTVVYRCSLFALKGTLSSSGSSTVLVPCCVAPTVDASWCVAKAGRNVRRCSTEHQSSKAPEPNWVKNEKSFGGTTTNDLPSTFYLLPKNNHSGLFL</sequence>
<name>A0ABV0UC40_9TELE</name>
<dbReference type="EMBL" id="JAHRIQ010066456">
    <property type="protein sequence ID" value="MEQ2242611.1"/>
    <property type="molecule type" value="Genomic_DNA"/>
</dbReference>
<organism evidence="1 2">
    <name type="scientific">Ilyodon furcidens</name>
    <name type="common">goldbreast splitfin</name>
    <dbReference type="NCBI Taxonomy" id="33524"/>
    <lineage>
        <taxon>Eukaryota</taxon>
        <taxon>Metazoa</taxon>
        <taxon>Chordata</taxon>
        <taxon>Craniata</taxon>
        <taxon>Vertebrata</taxon>
        <taxon>Euteleostomi</taxon>
        <taxon>Actinopterygii</taxon>
        <taxon>Neopterygii</taxon>
        <taxon>Teleostei</taxon>
        <taxon>Neoteleostei</taxon>
        <taxon>Acanthomorphata</taxon>
        <taxon>Ovalentaria</taxon>
        <taxon>Atherinomorphae</taxon>
        <taxon>Cyprinodontiformes</taxon>
        <taxon>Goodeidae</taxon>
        <taxon>Ilyodon</taxon>
    </lineage>
</organism>
<evidence type="ECO:0000313" key="1">
    <source>
        <dbReference type="EMBL" id="MEQ2242611.1"/>
    </source>
</evidence>
<comment type="caution">
    <text evidence="1">The sequence shown here is derived from an EMBL/GenBank/DDBJ whole genome shotgun (WGS) entry which is preliminary data.</text>
</comment>
<dbReference type="Proteomes" id="UP001482620">
    <property type="component" value="Unassembled WGS sequence"/>
</dbReference>